<dbReference type="InterPro" id="IPR036188">
    <property type="entry name" value="FAD/NAD-bd_sf"/>
</dbReference>
<reference evidence="2 3" key="2">
    <citation type="journal article" date="2000" name="Proc. Natl. Acad. Sci. U.S.A.">
        <title>Archaeal adaptation to higher temperatures revealed by genomic sequence of Thermoplasma volcanium.</title>
        <authorList>
            <person name="Kawashima T."/>
            <person name="Amano N."/>
            <person name="Koike H."/>
            <person name="Makino S."/>
            <person name="Higuchi S."/>
            <person name="Kawashima-Ohya Y."/>
            <person name="Watanabe K."/>
            <person name="Yamazaki M."/>
            <person name="Kanehori K."/>
            <person name="Kawamoto T."/>
            <person name="Nunoshiba T."/>
            <person name="Yamamoto Y."/>
            <person name="Aramaki H."/>
            <person name="Makino K."/>
            <person name="Suzuki M."/>
        </authorList>
    </citation>
    <scope>NUCLEOTIDE SEQUENCE [LARGE SCALE GENOMIC DNA]</scope>
    <source>
        <strain evidence="3">ATCC 51530 / DSM 4299 / JCM 9571 / NBRC 15438 / GSS1</strain>
    </source>
</reference>
<dbReference type="PaxDb" id="273116-14325420"/>
<keyword evidence="3" id="KW-1185">Reference proteome</keyword>
<dbReference type="InterPro" id="IPR023753">
    <property type="entry name" value="FAD/NAD-binding_dom"/>
</dbReference>
<dbReference type="PRINTS" id="PR00419">
    <property type="entry name" value="ADXRDTASE"/>
</dbReference>
<dbReference type="GO" id="GO:0051536">
    <property type="term" value="F:iron-sulfur cluster binding"/>
    <property type="evidence" value="ECO:0007669"/>
    <property type="project" value="InterPro"/>
</dbReference>
<dbReference type="OrthoDB" id="27922at2157"/>
<dbReference type="GeneID" id="1441297"/>
<evidence type="ECO:0000313" key="3">
    <source>
        <dbReference type="Proteomes" id="UP000001017"/>
    </source>
</evidence>
<dbReference type="SMR" id="Q979H9"/>
<dbReference type="PhylomeDB" id="Q979H9"/>
<accession>Q979H9</accession>
<dbReference type="InterPro" id="IPR009051">
    <property type="entry name" value="Helical_ferredxn"/>
</dbReference>
<dbReference type="Gene3D" id="3.50.50.60">
    <property type="entry name" value="FAD/NAD(P)-binding domain"/>
    <property type="match status" value="2"/>
</dbReference>
<dbReference type="RefSeq" id="WP_010917415.1">
    <property type="nucleotide sequence ID" value="NC_002689.2"/>
</dbReference>
<dbReference type="GO" id="GO:0016491">
    <property type="term" value="F:oxidoreductase activity"/>
    <property type="evidence" value="ECO:0007669"/>
    <property type="project" value="InterPro"/>
</dbReference>
<feature type="domain" description="4Fe-4S ferredoxin-type" evidence="1">
    <location>
        <begin position="32"/>
        <end position="60"/>
    </location>
</feature>
<organism evidence="2 3">
    <name type="scientific">Thermoplasma volcanium (strain ATCC 51530 / DSM 4299 / JCM 9571 / NBRC 15438 / GSS1)</name>
    <dbReference type="NCBI Taxonomy" id="273116"/>
    <lineage>
        <taxon>Archaea</taxon>
        <taxon>Methanobacteriati</taxon>
        <taxon>Thermoplasmatota</taxon>
        <taxon>Thermoplasmata</taxon>
        <taxon>Thermoplasmatales</taxon>
        <taxon>Thermoplasmataceae</taxon>
        <taxon>Thermoplasma</taxon>
    </lineage>
</organism>
<dbReference type="eggNOG" id="arCOG01292">
    <property type="taxonomic scope" value="Archaea"/>
</dbReference>
<evidence type="ECO:0000259" key="1">
    <source>
        <dbReference type="PROSITE" id="PS51379"/>
    </source>
</evidence>
<dbReference type="PROSITE" id="PS51379">
    <property type="entry name" value="4FE4S_FER_2"/>
    <property type="match status" value="1"/>
</dbReference>
<dbReference type="PROSITE" id="PS00198">
    <property type="entry name" value="4FE4S_FER_1"/>
    <property type="match status" value="1"/>
</dbReference>
<dbReference type="Pfam" id="PF07992">
    <property type="entry name" value="Pyr_redox_2"/>
    <property type="match status" value="1"/>
</dbReference>
<dbReference type="STRING" id="273116.gene:9381983"/>
<dbReference type="InterPro" id="IPR017900">
    <property type="entry name" value="4Fe4S_Fe_S_CS"/>
</dbReference>
<evidence type="ECO:0000313" key="2">
    <source>
        <dbReference type="EMBL" id="BAB60324.1"/>
    </source>
</evidence>
<dbReference type="Proteomes" id="UP000001017">
    <property type="component" value="Chromosome"/>
</dbReference>
<dbReference type="PANTHER" id="PTHR42783:SF3">
    <property type="entry name" value="GLUTAMATE SYNTHASE [NADPH] SMALL CHAIN-RELATED"/>
    <property type="match status" value="1"/>
</dbReference>
<dbReference type="Gene3D" id="1.10.1060.10">
    <property type="entry name" value="Alpha-helical ferredoxin"/>
    <property type="match status" value="1"/>
</dbReference>
<dbReference type="KEGG" id="tvo:TVG1211894"/>
<proteinExistence type="predicted"/>
<dbReference type="InterPro" id="IPR028261">
    <property type="entry name" value="DPD_II"/>
</dbReference>
<dbReference type="SUPFAM" id="SSF46548">
    <property type="entry name" value="alpha-helical ferredoxin"/>
    <property type="match status" value="1"/>
</dbReference>
<dbReference type="AlphaFoldDB" id="Q979H9"/>
<dbReference type="EMBL" id="BA000011">
    <property type="protein sequence ID" value="BAB60324.1"/>
    <property type="molecule type" value="Genomic_DNA"/>
</dbReference>
<name>Q979H9_THEVO</name>
<reference evidence="2 3" key="1">
    <citation type="journal article" date="1999" name="Proc. Jpn. Acad.">
        <title>Determination of the complete genomic DNA sequence of Thermoplasma volvanium GSS1.</title>
        <authorList>
            <person name="Kawashima T."/>
            <person name="Yamamoto Y."/>
            <person name="Aramaki H."/>
            <person name="Nunoshiba T."/>
            <person name="Kawamoto T."/>
            <person name="Watanabe K."/>
            <person name="Yamazaki M."/>
            <person name="Kanehori K."/>
            <person name="Amano N."/>
            <person name="Ohya Y."/>
            <person name="Makino K."/>
            <person name="Suzuki M."/>
        </authorList>
    </citation>
    <scope>NUCLEOTIDE SEQUENCE [LARGE SCALE GENOMIC DNA]</scope>
    <source>
        <strain evidence="3">ATCC 51530 / DSM 4299 / JCM 9571 / NBRC 15438 / GSS1</strain>
    </source>
</reference>
<dbReference type="HOGENOM" id="CLU_000422_3_3_2"/>
<dbReference type="InterPro" id="IPR017896">
    <property type="entry name" value="4Fe4S_Fe-S-bd"/>
</dbReference>
<dbReference type="Pfam" id="PF14691">
    <property type="entry name" value="Fer4_20"/>
    <property type="match status" value="1"/>
</dbReference>
<gene>
    <name evidence="2" type="ORF">TVG1211894</name>
</gene>
<sequence>MLSFERVRIRKADPVKRVGTFELEPLENYNDGEAIAEASRCIGCNMCSAACPASLDIGGYVRSTAAGDPAQTIRIIMETLPFPAIIGRVCTHMCEDVCVLYDGGGPIAIRHLKRYAADKFDDYGEILKPQKRKFIGKRVAVVGGGPAGLTVAYYLTLQGVKVTVFEERPALGGFMKTGIPRYRLPQNVLDKEIGYILSRGVQVKLNTAVGRDVKFEDLMKEYDAIFLGVGNHKPRMTGTPGSDAPNVMHATEFLERVSFGEKINVGETVAVIGGGFTANDSARTSLRLGAKHVYIMYRRRDVDRPGYPSMNADEEMEEAEEENVEYVWEVTPFEYVKENGRVVAMKYWKNEMVSQGKGRAKPVPIKDKFYTIKVDMVIEATGQETDYSFLGSYVEKLRLNDRGEPIVDQYGMTSIPGVFTGGDSTNPNRDLISAVRDGDIAVQGILRYLNVMDQVSYDDLPLLDRFKPYSYTAAAEAYASRGLE</sequence>
<dbReference type="PANTHER" id="PTHR42783">
    <property type="entry name" value="GLUTAMATE SYNTHASE [NADPH] SMALL CHAIN"/>
    <property type="match status" value="1"/>
</dbReference>
<protein>
    <submittedName>
        <fullName evidence="2">Sulfide dehydrogenase alpha subunit / glutamate synthase small chain</fullName>
    </submittedName>
</protein>
<dbReference type="SUPFAM" id="SSF51971">
    <property type="entry name" value="Nucleotide-binding domain"/>
    <property type="match status" value="1"/>
</dbReference>